<evidence type="ECO:0000256" key="1">
    <source>
        <dbReference type="ARBA" id="ARBA00007452"/>
    </source>
</evidence>
<dbReference type="PANTHER" id="PTHR33991">
    <property type="entry name" value="DNA REPAIR PROTEIN RECO"/>
    <property type="match status" value="1"/>
</dbReference>
<dbReference type="SUPFAM" id="SSF57863">
    <property type="entry name" value="ArfGap/RecO-like zinc finger"/>
    <property type="match status" value="1"/>
</dbReference>
<dbReference type="InterPro" id="IPR042242">
    <property type="entry name" value="RecO_C"/>
</dbReference>
<evidence type="ECO:0000256" key="2">
    <source>
        <dbReference type="ARBA" id="ARBA00021310"/>
    </source>
</evidence>
<dbReference type="NCBIfam" id="TIGR00613">
    <property type="entry name" value="reco"/>
    <property type="match status" value="1"/>
</dbReference>
<sequence>MYFRTEGVVLKRNNFGEADRIVTIYTRDYGKISAIAKGVRRPRSKKAGHVELGNWCKIFVARGKNIDLLTEVELKCAFGIANFSVEKANRIYHLLELVESLTPEHQKNPQVFILLVQFLKMLSKPGPPREAGGGKDEDFSLLSSVFKIKLLSTLGFFSSQSLKDSRTKDIFKTLELEDFETIKEEINLSPSSYLKLLSFLDSMIESLTQTKLKTSRFL</sequence>
<dbReference type="AlphaFoldDB" id="A0A1F5H355"/>
<dbReference type="GO" id="GO:0006310">
    <property type="term" value="P:DNA recombination"/>
    <property type="evidence" value="ECO:0007669"/>
    <property type="project" value="UniProtKB-UniRule"/>
</dbReference>
<dbReference type="GO" id="GO:0006302">
    <property type="term" value="P:double-strand break repair"/>
    <property type="evidence" value="ECO:0007669"/>
    <property type="project" value="TreeGrafter"/>
</dbReference>
<evidence type="ECO:0000256" key="7">
    <source>
        <dbReference type="HAMAP-Rule" id="MF_00201"/>
    </source>
</evidence>
<proteinExistence type="inferred from homology"/>
<keyword evidence="5 7" id="KW-0234">DNA repair</keyword>
<feature type="domain" description="DNA replication/recombination mediator RecO N-terminal" evidence="8">
    <location>
        <begin position="1"/>
        <end position="75"/>
    </location>
</feature>
<dbReference type="InterPro" id="IPR012340">
    <property type="entry name" value="NA-bd_OB-fold"/>
</dbReference>
<dbReference type="Gene3D" id="2.40.50.140">
    <property type="entry name" value="Nucleic acid-binding proteins"/>
    <property type="match status" value="1"/>
</dbReference>
<keyword evidence="3 7" id="KW-0227">DNA damage</keyword>
<dbReference type="PANTHER" id="PTHR33991:SF1">
    <property type="entry name" value="DNA REPAIR PROTEIN RECO"/>
    <property type="match status" value="1"/>
</dbReference>
<dbReference type="Gene3D" id="1.20.1440.120">
    <property type="entry name" value="Recombination protein O, C-terminal domain"/>
    <property type="match status" value="1"/>
</dbReference>
<protein>
    <recommendedName>
        <fullName evidence="2 7">DNA repair protein RecO</fullName>
    </recommendedName>
    <alternativeName>
        <fullName evidence="6 7">Recombination protein O</fullName>
    </alternativeName>
</protein>
<evidence type="ECO:0000313" key="10">
    <source>
        <dbReference type="Proteomes" id="UP000177039"/>
    </source>
</evidence>
<dbReference type="InterPro" id="IPR003717">
    <property type="entry name" value="RecO"/>
</dbReference>
<gene>
    <name evidence="7" type="primary">recO</name>
    <name evidence="9" type="ORF">A3B54_05270</name>
</gene>
<evidence type="ECO:0000256" key="4">
    <source>
        <dbReference type="ARBA" id="ARBA00023172"/>
    </source>
</evidence>
<evidence type="ECO:0000256" key="5">
    <source>
        <dbReference type="ARBA" id="ARBA00023204"/>
    </source>
</evidence>
<dbReference type="SUPFAM" id="SSF50249">
    <property type="entry name" value="Nucleic acid-binding proteins"/>
    <property type="match status" value="1"/>
</dbReference>
<comment type="function">
    <text evidence="7">Involved in DNA repair and RecF pathway recombination.</text>
</comment>
<comment type="caution">
    <text evidence="9">The sequence shown here is derived from an EMBL/GenBank/DDBJ whole genome shotgun (WGS) entry which is preliminary data.</text>
</comment>
<dbReference type="InterPro" id="IPR022572">
    <property type="entry name" value="DNA_rep/recomb_RecO_N"/>
</dbReference>
<evidence type="ECO:0000256" key="6">
    <source>
        <dbReference type="ARBA" id="ARBA00033409"/>
    </source>
</evidence>
<dbReference type="Pfam" id="PF11967">
    <property type="entry name" value="RecO_N"/>
    <property type="match status" value="1"/>
</dbReference>
<accession>A0A1F5H355</accession>
<reference evidence="9 10" key="1">
    <citation type="journal article" date="2016" name="Nat. Commun.">
        <title>Thousands of microbial genomes shed light on interconnected biogeochemical processes in an aquifer system.</title>
        <authorList>
            <person name="Anantharaman K."/>
            <person name="Brown C.T."/>
            <person name="Hug L.A."/>
            <person name="Sharon I."/>
            <person name="Castelle C.J."/>
            <person name="Probst A.J."/>
            <person name="Thomas B.C."/>
            <person name="Singh A."/>
            <person name="Wilkins M.J."/>
            <person name="Karaoz U."/>
            <person name="Brodie E.L."/>
            <person name="Williams K.H."/>
            <person name="Hubbard S.S."/>
            <person name="Banfield J.F."/>
        </authorList>
    </citation>
    <scope>NUCLEOTIDE SEQUENCE [LARGE SCALE GENOMIC DNA]</scope>
</reference>
<comment type="similarity">
    <text evidence="1 7">Belongs to the RecO family.</text>
</comment>
<dbReference type="GO" id="GO:0043590">
    <property type="term" value="C:bacterial nucleoid"/>
    <property type="evidence" value="ECO:0007669"/>
    <property type="project" value="TreeGrafter"/>
</dbReference>
<organism evidence="9 10">
    <name type="scientific">Candidatus Curtissbacteria bacterium RIFCSPLOWO2_01_FULL_42_50</name>
    <dbReference type="NCBI Taxonomy" id="1797730"/>
    <lineage>
        <taxon>Bacteria</taxon>
        <taxon>Candidatus Curtissiibacteriota</taxon>
    </lineage>
</organism>
<dbReference type="HAMAP" id="MF_00201">
    <property type="entry name" value="RecO"/>
    <property type="match status" value="1"/>
</dbReference>
<dbReference type="Proteomes" id="UP000177039">
    <property type="component" value="Unassembled WGS sequence"/>
</dbReference>
<dbReference type="EMBL" id="MFBT01000034">
    <property type="protein sequence ID" value="OGD98563.1"/>
    <property type="molecule type" value="Genomic_DNA"/>
</dbReference>
<evidence type="ECO:0000259" key="8">
    <source>
        <dbReference type="Pfam" id="PF11967"/>
    </source>
</evidence>
<name>A0A1F5H355_9BACT</name>
<keyword evidence="4 7" id="KW-0233">DNA recombination</keyword>
<dbReference type="InterPro" id="IPR037278">
    <property type="entry name" value="ARFGAP/RecO"/>
</dbReference>
<evidence type="ECO:0000256" key="3">
    <source>
        <dbReference type="ARBA" id="ARBA00022763"/>
    </source>
</evidence>
<dbReference type="Pfam" id="PF02565">
    <property type="entry name" value="RecO_C"/>
    <property type="match status" value="1"/>
</dbReference>
<evidence type="ECO:0000313" key="9">
    <source>
        <dbReference type="EMBL" id="OGD98563.1"/>
    </source>
</evidence>